<comment type="caution">
    <text evidence="2">The sequence shown here is derived from an EMBL/GenBank/DDBJ whole genome shotgun (WGS) entry which is preliminary data.</text>
</comment>
<feature type="compositionally biased region" description="Acidic residues" evidence="1">
    <location>
        <begin position="740"/>
        <end position="749"/>
    </location>
</feature>
<organism evidence="2 3">
    <name type="scientific">Falsiroseomonas oleicola</name>
    <dbReference type="NCBI Taxonomy" id="2801474"/>
    <lineage>
        <taxon>Bacteria</taxon>
        <taxon>Pseudomonadati</taxon>
        <taxon>Pseudomonadota</taxon>
        <taxon>Alphaproteobacteria</taxon>
        <taxon>Acetobacterales</taxon>
        <taxon>Roseomonadaceae</taxon>
        <taxon>Falsiroseomonas</taxon>
    </lineage>
</organism>
<dbReference type="RefSeq" id="WP_216879244.1">
    <property type="nucleotide sequence ID" value="NZ_JAERQM010000014.1"/>
</dbReference>
<dbReference type="EMBL" id="JAERQM010000014">
    <property type="protein sequence ID" value="MBU8547260.1"/>
    <property type="molecule type" value="Genomic_DNA"/>
</dbReference>
<protein>
    <recommendedName>
        <fullName evidence="4">ATP-binding protein</fullName>
    </recommendedName>
</protein>
<accession>A0ABS6HET9</accession>
<sequence length="1002" mass="111574">MSDVDTIHIDLDLVGNPSVEPAAPSFIQREARSRVLSALARPIDEPRDGVEDGNRPLTLNVLRGRRHDAILVSARRGEGKTTFLASILNTVQHGDYQKLLTGNSNANSSPPQLYSLGLIDPTLIETKQNIVIVVIDRIRIATEHGRRRSGRSDEYVIVASALRKLAQGLSLLDGIGEGLDATKDWLDPDFVLDRGLEDASAAHDFERRFRDFVRAAARYLDVNAFVLAIDDVDTWFERGWPVLEALRKYLVTPQLRIILSGDLNLYALLVRRQQWGQMGEAFLRAEQMREVAEPGTSLIRKIGSMVEALQDQYLVKVAPPENRIDLKPLSYYDEIGEIQLSAKRLNSPIHLRIFLKRLSDRVLGVRYQPDLELVSRQLLQMPTRSVLQILAGAVDVCGDNQPSNDAFSTAENALRHVAWTALMSVGLDIEKTRNSAPNAIIGVLGEWLTQSKLWTSLARLHPDAVDADNRNLVALYLTAVLNGVFRASPGRSVDYLLRIAVIREKIDRGEIMAAASDGMPRLFAHLAAGTVESSLQFVSRLAAWEVTEGGREGIRRTISQIRLSGASVPLTRVRERNAATKELYGLEYDGKQALPRDLFRGLKDRVESDQAQVLSTLSPPLRGYHASLLKAGWGYDSRRGKEAGFQVYFINGVEDLAERLDRNSGLVARIPMHRIVSGQAAESGNYSFLRLLSTVGELIDVISAPASDRLNQVARILKSSSQVRSYPTPVAAHETRSEDPADFDDEDEVGADKDRDPFASHSGWRVEDILVDWVNEHATRRALRPLAPVTLSRMWTRFTYSFQNMRDELAHGKTRYLGVLMHRTVIAFLHSVGYEALRAANIDTRRSLANNPVTSGAVFARLLDEVYSSEGKAEFLETPEFAFFDLIFSCPLWAYFLARDEAQEVAVPRPQEPNDSIFQHYASRLDSFWQDGDASFAETHLRSPKAENSAVFAGLYFALNTVQLQGQSDQDGRVGTSLAALGRSGVRRRVVRISGNDVDPQS</sequence>
<proteinExistence type="predicted"/>
<gene>
    <name evidence="2" type="ORF">JJQ90_26320</name>
</gene>
<reference evidence="2 3" key="1">
    <citation type="submission" date="2021-01" db="EMBL/GenBank/DDBJ databases">
        <title>Roseomonas sp. nov, a bacterium isolated from an oil production mixture in Yumen Oilfield.</title>
        <authorList>
            <person name="Wu D."/>
        </authorList>
    </citation>
    <scope>NUCLEOTIDE SEQUENCE [LARGE SCALE GENOMIC DNA]</scope>
    <source>
        <strain evidence="2 3">ROY-5-3</strain>
    </source>
</reference>
<evidence type="ECO:0000313" key="3">
    <source>
        <dbReference type="Proteomes" id="UP000689967"/>
    </source>
</evidence>
<feature type="region of interest" description="Disordered" evidence="1">
    <location>
        <begin position="725"/>
        <end position="756"/>
    </location>
</feature>
<evidence type="ECO:0000256" key="1">
    <source>
        <dbReference type="SAM" id="MobiDB-lite"/>
    </source>
</evidence>
<evidence type="ECO:0000313" key="2">
    <source>
        <dbReference type="EMBL" id="MBU8547260.1"/>
    </source>
</evidence>
<evidence type="ECO:0008006" key="4">
    <source>
        <dbReference type="Google" id="ProtNLM"/>
    </source>
</evidence>
<dbReference type="Proteomes" id="UP000689967">
    <property type="component" value="Unassembled WGS sequence"/>
</dbReference>
<name>A0ABS6HET9_9PROT</name>
<keyword evidence="3" id="KW-1185">Reference proteome</keyword>